<sequence>MNSQVSIDELSIPKEVREEADFYGLGPQQIAEMFRAEEHRVFYRVRFYGDVTTMNDIFVPGYEGPANETKQVIDAGSGEAWQEKRHARLHEDEYLETIADDLRAIAKLPYKIWTTEARWSETCERCHGQCMDVCTTCRRAGRVTCTGCGGHGNGTCWSCSGRGAGCSTCYGRGNHVCSGCNGIGTRQCSSCSGKGVRACRTCQGSGREAKKSRKATHISWHSSIDEISTPVNPAEIEEFLNVSPFGLASEPSARFEKKKSFVRGSQLAGDWTVEGPVRIIRHADGRVVSISGASSPAVLPAGAHAVFRERFLDLLEKGQWAEASQSRLGQLVIEHALGAWKPTNYRNKEEVVANYLGKEFVKATRARAAKDLWPRIRRGLWPLMAMILFACFLLGTQAGDSLSRGPSPEGLTGLGFLLVPAILSRPLSWFWYRWEILRVRWMGFHPSIYGRMIPDPKTWRLVLMAYAAVAAGVAFDPLRAMVLEVLH</sequence>
<accession>A0A5C4MIT7</accession>
<comment type="caution">
    <text evidence="2">The sequence shown here is derived from an EMBL/GenBank/DDBJ whole genome shotgun (WGS) entry which is preliminary data.</text>
</comment>
<feature type="transmembrane region" description="Helical" evidence="1">
    <location>
        <begin position="461"/>
        <end position="482"/>
    </location>
</feature>
<dbReference type="Proteomes" id="UP000305887">
    <property type="component" value="Unassembled WGS sequence"/>
</dbReference>
<keyword evidence="3" id="KW-1185">Reference proteome</keyword>
<proteinExistence type="predicted"/>
<evidence type="ECO:0000313" key="2">
    <source>
        <dbReference type="EMBL" id="TNC45134.1"/>
    </source>
</evidence>
<protein>
    <recommendedName>
        <fullName evidence="4">CR-type domain-containing protein</fullName>
    </recommendedName>
</protein>
<keyword evidence="1" id="KW-0472">Membrane</keyword>
<keyword evidence="1" id="KW-0812">Transmembrane</keyword>
<organism evidence="2 3">
    <name type="scientific">Rubellimicrobium rubrum</name>
    <dbReference type="NCBI Taxonomy" id="2585369"/>
    <lineage>
        <taxon>Bacteria</taxon>
        <taxon>Pseudomonadati</taxon>
        <taxon>Pseudomonadota</taxon>
        <taxon>Alphaproteobacteria</taxon>
        <taxon>Rhodobacterales</taxon>
        <taxon>Roseobacteraceae</taxon>
        <taxon>Rubellimicrobium</taxon>
    </lineage>
</organism>
<evidence type="ECO:0000313" key="3">
    <source>
        <dbReference type="Proteomes" id="UP000305887"/>
    </source>
</evidence>
<feature type="transmembrane region" description="Helical" evidence="1">
    <location>
        <begin position="411"/>
        <end position="432"/>
    </location>
</feature>
<dbReference type="RefSeq" id="WP_139078970.1">
    <property type="nucleotide sequence ID" value="NZ_VDFU01000050.1"/>
</dbReference>
<feature type="transmembrane region" description="Helical" evidence="1">
    <location>
        <begin position="380"/>
        <end position="399"/>
    </location>
</feature>
<evidence type="ECO:0008006" key="4">
    <source>
        <dbReference type="Google" id="ProtNLM"/>
    </source>
</evidence>
<gene>
    <name evidence="2" type="ORF">FHG66_20285</name>
</gene>
<dbReference type="EMBL" id="VDFU01000050">
    <property type="protein sequence ID" value="TNC45134.1"/>
    <property type="molecule type" value="Genomic_DNA"/>
</dbReference>
<dbReference type="AlphaFoldDB" id="A0A5C4MIT7"/>
<keyword evidence="1" id="KW-1133">Transmembrane helix</keyword>
<evidence type="ECO:0000256" key="1">
    <source>
        <dbReference type="SAM" id="Phobius"/>
    </source>
</evidence>
<reference evidence="2 3" key="1">
    <citation type="submission" date="2019-06" db="EMBL/GenBank/DDBJ databases">
        <title>YIM 131921 draft genome.</title>
        <authorList>
            <person name="Jiang L."/>
        </authorList>
    </citation>
    <scope>NUCLEOTIDE SEQUENCE [LARGE SCALE GENOMIC DNA]</scope>
    <source>
        <strain evidence="2 3">YIM 131921</strain>
    </source>
</reference>
<name>A0A5C4MIT7_9RHOB</name>